<dbReference type="SUPFAM" id="SSF51294">
    <property type="entry name" value="Hedgehog/intein (Hint) domain"/>
    <property type="match status" value="1"/>
</dbReference>
<dbReference type="Gene3D" id="2.170.16.10">
    <property type="entry name" value="Hedgehog/Intein (Hint) domain"/>
    <property type="match status" value="1"/>
</dbReference>
<keyword evidence="4" id="KW-1185">Reference proteome</keyword>
<dbReference type="InterPro" id="IPR036844">
    <property type="entry name" value="Hint_dom_sf"/>
</dbReference>
<feature type="coiled-coil region" evidence="1">
    <location>
        <begin position="440"/>
        <end position="484"/>
    </location>
</feature>
<evidence type="ECO:0000259" key="2">
    <source>
        <dbReference type="SMART" id="SM00306"/>
    </source>
</evidence>
<gene>
    <name evidence="3" type="ordered locus">AMIS_4350</name>
</gene>
<dbReference type="InterPro" id="IPR003587">
    <property type="entry name" value="Hint_dom_N"/>
</dbReference>
<name>I0GY18_ACTM4</name>
<evidence type="ECO:0000313" key="3">
    <source>
        <dbReference type="EMBL" id="BAL85655.1"/>
    </source>
</evidence>
<dbReference type="HOGENOM" id="CLU_251326_0_0_11"/>
<feature type="domain" description="Hint" evidence="2">
    <location>
        <begin position="1187"/>
        <end position="1288"/>
    </location>
</feature>
<dbReference type="InterPro" id="IPR049762">
    <property type="entry name" value="PoNe_dom"/>
</dbReference>
<dbReference type="CDD" id="cd20739">
    <property type="entry name" value="PoNe_DUF637"/>
    <property type="match status" value="1"/>
</dbReference>
<reference evidence="3 4" key="1">
    <citation type="submission" date="2012-02" db="EMBL/GenBank/DDBJ databases">
        <title>Complete genome sequence of Actinoplanes missouriensis 431 (= NBRC 102363).</title>
        <authorList>
            <person name="Ohnishi Y."/>
            <person name="Ishikawa J."/>
            <person name="Sekine M."/>
            <person name="Hosoyama A."/>
            <person name="Harada T."/>
            <person name="Narita H."/>
            <person name="Hata T."/>
            <person name="Konno Y."/>
            <person name="Tutikane K."/>
            <person name="Fujita N."/>
            <person name="Horinouchi S."/>
            <person name="Hayakawa M."/>
        </authorList>
    </citation>
    <scope>NUCLEOTIDE SEQUENCE [LARGE SCALE GENOMIC DNA]</scope>
    <source>
        <strain evidence="4">ATCC 14538 / DSM 43046 / CBS 188.64 / JCM 3121 / NBRC 102363 / NCIMB 12654 / NRRL B-3342 / UNCC 431</strain>
    </source>
</reference>
<dbReference type="PATRIC" id="fig|512565.3.peg.440"/>
<dbReference type="KEGG" id="ams:AMIS_4350"/>
<protein>
    <recommendedName>
        <fullName evidence="2">Hint domain-containing protein</fullName>
    </recommendedName>
</protein>
<evidence type="ECO:0000313" key="4">
    <source>
        <dbReference type="Proteomes" id="UP000007882"/>
    </source>
</evidence>
<proteinExistence type="predicted"/>
<evidence type="ECO:0000256" key="1">
    <source>
        <dbReference type="SAM" id="Coils"/>
    </source>
</evidence>
<dbReference type="eggNOG" id="COG3209">
    <property type="taxonomic scope" value="Bacteria"/>
</dbReference>
<dbReference type="EMBL" id="AP012319">
    <property type="protein sequence ID" value="BAL85655.1"/>
    <property type="molecule type" value="Genomic_DNA"/>
</dbReference>
<dbReference type="SMART" id="SM00306">
    <property type="entry name" value="HintN"/>
    <property type="match status" value="1"/>
</dbReference>
<dbReference type="STRING" id="512565.AMIS_4350"/>
<dbReference type="Pfam" id="PF07591">
    <property type="entry name" value="PT-HINT"/>
    <property type="match status" value="1"/>
</dbReference>
<sequence>MFRALRRSFPGRHSSAARTVRIRDVLTAALAGLLVLLLVPQAAAARSHGKTGVTSGPLTMAQLVAMERQREAEREQRLLAASPADDFELNKMLIQDLADYDEDPEVRAAAAAVLRTDDPVEFAAFLDNALPVYRAAADRRKKRVAEANRAIVQRWAEEGGPIVRQRAAAALASNSDTKIADFVNIGKAAAEAADQQAEVNAADQAKLIQARVEQIVAAGGYEVRSAGQMALDSEDPATIAEFYNAGYQAAMARDTEAQNQIKAALEARAKAVADVVDLAARATQAAQARKTIIESSVAATKSLTVTANSMFLSNKYSKQADATYAADIPIRKAGGQTHTADISRLRADACAELTVTTRNADQVAAHAGVAGTAAETLVRTGLSNGVAWAEVVTAQKDAAEAAKFAAQTACSATQATEAAAKTLDADRNATVEAGNAVKYRQAAEREQAAAAKLADQAEKLALAAEQAEADARKERLRAEQEAREAWAKADDAKAHYERAVAQRNIAREQMSIAVSQMAVAREAASRAVEQEKIAASKGEKARQASDELNASAKRFQTLMGESTQAVKRAQQAVKDLDAKEYEHATLEQEAIAKKGTAEGERAAAQAKIIEAQLPGARNAASSAKAAAATASAAASAASAAADRAAAAAAAARAEADAAAAAAAGARRDAEAAGAAAGRAIADAQRANELARQSVNVARAAVNHATKSKANAELTKTAADASTYEAGIAQFQSRLAGRTAINAQVSAMAIADPAASAIDLASWYSDTDNDAAMALDIANEAMLVGAERSAAAQQHAADAEAAAAHAATQAQLAQAQVKPAYEAAAKAAKDAERAIKASKRAIDAATRAVKEAEGAVTAAKDATKAAQKAAGYAQGAQRMAIEAGHDAAVARQAANAARGYASTANAAARNADKIAKQIAATSKSANLVSESMKKSAADMNTLATTLRGSVKEMADAEAKAEMTAWVKEWTDWLNKTVDSWDWLPKDAREYLKGLGQGVIDDLGGLWIMGNCGKELVTLDPSTACGMLVEGIKELFKNPGSLIHLDEWKNGEYAKFFGLVTYDVATIVIPTKISKVAKGVDLLQDGLTKSIAKMLSGDLLHGIKKFGMPNISNALKELGSVNLSKLIDLDIDMPKHFKFDAPEVKAIKDVIDVGGFSALEKALRSLDELDIDLDLGDVLNGLLESCKKTNSFAPDTRVLLAGGATKKIAAIRIGDRVLATDPLTGKTAAEEVTALHRKVDEEFADVTVEERDGSRATIRTTAQHPFWNATERRWNYAADLQSGDALLAQRGAATVVGVRLHSGARYMHNLTVSDLHTYYVLADRTPVLVHNCESDVPRYGEADLRSAYPPRTSERYGLERLLGPDNRFHFPGDREGTFRDAQGALKDIKTGQAVTDDNLPNTKTIDFRAKPDATSVERLVPQDKGLPESVQDAADARNAIDAQRKIMWDTKLAPIAAKLKLHKIDVDESSLSPDNMPKLLQNAEAHLDAKELGDLGTVGRQYNLLATTLRQRSEDLGTAGGAYVARMEYSSAKTVTQGTGLRGTPDNLDRILFEDNGLNSRIIVIEEKGAGSGLGSRMVDNPDPNGPKKLRAEQMSTEYLRHFLQKDNKLGPLLSANPTLRNKFQQVLNGKNPDQIVYLRATTSPAGVVTVTRYLIDGERLGLGSISVAGTP</sequence>
<dbReference type="InterPro" id="IPR030934">
    <property type="entry name" value="Intein_C"/>
</dbReference>
<feature type="coiled-coil region" evidence="1">
    <location>
        <begin position="820"/>
        <end position="861"/>
    </location>
</feature>
<dbReference type="PROSITE" id="PS50818">
    <property type="entry name" value="INTEIN_C_TER"/>
    <property type="match status" value="1"/>
</dbReference>
<dbReference type="CDD" id="cd00081">
    <property type="entry name" value="Hint"/>
    <property type="match status" value="1"/>
</dbReference>
<accession>I0GY18</accession>
<dbReference type="Proteomes" id="UP000007882">
    <property type="component" value="Chromosome"/>
</dbReference>
<organism evidence="3 4">
    <name type="scientific">Actinoplanes missouriensis (strain ATCC 14538 / DSM 43046 / CBS 188.64 / JCM 3121 / NBRC 102363 / NCIMB 12654 / NRRL B-3342 / UNCC 431)</name>
    <dbReference type="NCBI Taxonomy" id="512565"/>
    <lineage>
        <taxon>Bacteria</taxon>
        <taxon>Bacillati</taxon>
        <taxon>Actinomycetota</taxon>
        <taxon>Actinomycetes</taxon>
        <taxon>Micromonosporales</taxon>
        <taxon>Micromonosporaceae</taxon>
        <taxon>Actinoplanes</taxon>
    </lineage>
</organism>
<keyword evidence="1" id="KW-0175">Coiled coil</keyword>
<dbReference type="OrthoDB" id="3274061at2"/>